<evidence type="ECO:0000256" key="2">
    <source>
        <dbReference type="ARBA" id="ARBA00022737"/>
    </source>
</evidence>
<keyword evidence="1" id="KW-0433">Leucine-rich repeat</keyword>
<dbReference type="EMBL" id="KK198755">
    <property type="protein sequence ID" value="KCW80116.1"/>
    <property type="molecule type" value="Genomic_DNA"/>
</dbReference>
<evidence type="ECO:0008006" key="4">
    <source>
        <dbReference type="Google" id="ProtNLM"/>
    </source>
</evidence>
<dbReference type="PANTHER" id="PTHR16083:SF65">
    <property type="entry name" value="DISEASE RESISTANCE PROTEIN RPP8-LIKE"/>
    <property type="match status" value="1"/>
</dbReference>
<dbReference type="SUPFAM" id="SSF52058">
    <property type="entry name" value="L domain-like"/>
    <property type="match status" value="1"/>
</dbReference>
<dbReference type="InterPro" id="IPR001611">
    <property type="entry name" value="Leu-rich_rpt"/>
</dbReference>
<evidence type="ECO:0000313" key="3">
    <source>
        <dbReference type="EMBL" id="KCW80116.1"/>
    </source>
</evidence>
<dbReference type="Gramene" id="KCW80116">
    <property type="protein sequence ID" value="KCW80116"/>
    <property type="gene ID" value="EUGRSUZ_C01443"/>
</dbReference>
<dbReference type="PANTHER" id="PTHR16083">
    <property type="entry name" value="LEUCINE RICH REPEAT CONTAINING PROTEIN"/>
    <property type="match status" value="1"/>
</dbReference>
<dbReference type="Pfam" id="PF00560">
    <property type="entry name" value="LRR_1"/>
    <property type="match status" value="2"/>
</dbReference>
<dbReference type="SMART" id="SM00369">
    <property type="entry name" value="LRR_TYP"/>
    <property type="match status" value="3"/>
</dbReference>
<dbReference type="STRING" id="71139.A0A059CPJ9"/>
<dbReference type="InterPro" id="IPR032675">
    <property type="entry name" value="LRR_dom_sf"/>
</dbReference>
<reference evidence="3" key="1">
    <citation type="submission" date="2013-07" db="EMBL/GenBank/DDBJ databases">
        <title>The genome of Eucalyptus grandis.</title>
        <authorList>
            <person name="Schmutz J."/>
            <person name="Hayes R."/>
            <person name="Myburg A."/>
            <person name="Tuskan G."/>
            <person name="Grattapaglia D."/>
            <person name="Rokhsar D.S."/>
        </authorList>
    </citation>
    <scope>NUCLEOTIDE SEQUENCE</scope>
    <source>
        <tissue evidence="3">Leaf extractions</tissue>
    </source>
</reference>
<dbReference type="Gene3D" id="3.80.10.10">
    <property type="entry name" value="Ribonuclease Inhibitor"/>
    <property type="match status" value="1"/>
</dbReference>
<name>A0A059CPJ9_EUCGR</name>
<organism evidence="3">
    <name type="scientific">Eucalyptus grandis</name>
    <name type="common">Flooded gum</name>
    <dbReference type="NCBI Taxonomy" id="71139"/>
    <lineage>
        <taxon>Eukaryota</taxon>
        <taxon>Viridiplantae</taxon>
        <taxon>Streptophyta</taxon>
        <taxon>Embryophyta</taxon>
        <taxon>Tracheophyta</taxon>
        <taxon>Spermatophyta</taxon>
        <taxon>Magnoliopsida</taxon>
        <taxon>eudicotyledons</taxon>
        <taxon>Gunneridae</taxon>
        <taxon>Pentapetalae</taxon>
        <taxon>rosids</taxon>
        <taxon>malvids</taxon>
        <taxon>Myrtales</taxon>
        <taxon>Myrtaceae</taxon>
        <taxon>Myrtoideae</taxon>
        <taxon>Eucalypteae</taxon>
        <taxon>Eucalyptus</taxon>
    </lineage>
</organism>
<dbReference type="AlphaFoldDB" id="A0A059CPJ9"/>
<sequence length="226" mass="25390">MLDLSWSTIFEDWGGWALLKMATKLKVLNLSYCRSLTRTPDFSVFESLEILNLERSSDLNEIHPSLGDVKTLVSLNVKHCIRLKELPAGVGRMEELKELILYGSAIKEIPISRGCLTKLEILDATLCEKLAQLPEFMDSLVSLTKLNLDFCPIASIPSSIGHLPSLEQLSLHGCWLLREIPDSIGQSKSLTELDLKWTAIPEFPERIGNLHKRGSWTYVNSNNKIA</sequence>
<dbReference type="eggNOG" id="ENOG502QQJE">
    <property type="taxonomic scope" value="Eukaryota"/>
</dbReference>
<dbReference type="InterPro" id="IPR003591">
    <property type="entry name" value="Leu-rich_rpt_typical-subtyp"/>
</dbReference>
<accession>A0A059CPJ9</accession>
<gene>
    <name evidence="3" type="ORF">EUGRSUZ_C01443</name>
</gene>
<evidence type="ECO:0000256" key="1">
    <source>
        <dbReference type="ARBA" id="ARBA00022614"/>
    </source>
</evidence>
<dbReference type="InParanoid" id="A0A059CPJ9"/>
<proteinExistence type="predicted"/>
<keyword evidence="2" id="KW-0677">Repeat</keyword>
<protein>
    <recommendedName>
        <fullName evidence="4">NB-ARC domain-containing protein</fullName>
    </recommendedName>
</protein>